<dbReference type="GO" id="GO:0016020">
    <property type="term" value="C:membrane"/>
    <property type="evidence" value="ECO:0007669"/>
    <property type="project" value="TreeGrafter"/>
</dbReference>
<feature type="compositionally biased region" description="Polar residues" evidence="7">
    <location>
        <begin position="561"/>
        <end position="570"/>
    </location>
</feature>
<dbReference type="Pfam" id="PF00063">
    <property type="entry name" value="Myosin_head"/>
    <property type="match status" value="1"/>
</dbReference>
<reference evidence="10 11" key="1">
    <citation type="journal article" date="2015" name="Genome Biol. Evol.">
        <title>Comparative Genomics of a Bacterivorous Green Alga Reveals Evolutionary Causalities and Consequences of Phago-Mixotrophic Mode of Nutrition.</title>
        <authorList>
            <person name="Burns J.A."/>
            <person name="Paasch A."/>
            <person name="Narechania A."/>
            <person name="Kim E."/>
        </authorList>
    </citation>
    <scope>NUCLEOTIDE SEQUENCE [LARGE SCALE GENOMIC DNA]</scope>
    <source>
        <strain evidence="10 11">PLY_AMNH</strain>
    </source>
</reference>
<dbReference type="GO" id="GO:0005737">
    <property type="term" value="C:cytoplasm"/>
    <property type="evidence" value="ECO:0007669"/>
    <property type="project" value="TreeGrafter"/>
</dbReference>
<evidence type="ECO:0000313" key="10">
    <source>
        <dbReference type="EMBL" id="KAK3238037.1"/>
    </source>
</evidence>
<accession>A0AAE0BK95</accession>
<gene>
    <name evidence="10" type="ORF">CYMTET_51917</name>
</gene>
<dbReference type="InterPro" id="IPR011993">
    <property type="entry name" value="PH-like_dom_sf"/>
</dbReference>
<dbReference type="EMBL" id="LGRX02034351">
    <property type="protein sequence ID" value="KAK3238037.1"/>
    <property type="molecule type" value="Genomic_DNA"/>
</dbReference>
<comment type="caution">
    <text evidence="10">The sequence shown here is derived from an EMBL/GenBank/DDBJ whole genome shotgun (WGS) entry which is preliminary data.</text>
</comment>
<feature type="compositionally biased region" description="Basic and acidic residues" evidence="7">
    <location>
        <begin position="549"/>
        <end position="560"/>
    </location>
</feature>
<keyword evidence="11" id="KW-1185">Reference proteome</keyword>
<dbReference type="GO" id="GO:0005524">
    <property type="term" value="F:ATP binding"/>
    <property type="evidence" value="ECO:0007669"/>
    <property type="project" value="UniProtKB-UniRule"/>
</dbReference>
<evidence type="ECO:0000259" key="8">
    <source>
        <dbReference type="PROSITE" id="PS50003"/>
    </source>
</evidence>
<sequence>MSSSSAATCDDLLKIPEVSEDSALENIEQRFSETNIYTNVGPVLMALNPYRKLPLYTLEHLELYSTHGVNRGSGAEARESQPHIYAVAAKALRGVAMSGGNSQSVIISGESGAGKTEATKQVLRFLSHAAGGSDMEGGAGTLLQEMLHATNPVLEAFGNAKTVRNDNSSRFGKLLELQCGEGEETNALLGARITNYLLEKSRVCSVAPGERGYHIFYQLLKGASAEEREAYQLYPIEKYKYLSLGCYDIDGVDDVKEFLAVKVALLCIGITDDEQEDIFRVLSGILAMGNVEFEASDNGSELLEETAEYLQTASSCLGVELSMLMRILTTSKISVRGSVICKLLSPEKATAQRDAIAKMTYTRLFDWLVLRINQCMKSKKAWVRTINVLDIFGFENFTQNSLEQLCINYANEQLHRVFCNKIFSQEYEAEGISWERVAFPDNNAILTVLEMKMGLFPVLDEQTNFPKATDKTMLQAMHKALGHCEPPGIYKIPHASRAENGFIVNHFASPVEYTVEGFLEKNSDQLGQDVPSVMGYSSNTVIPSLFTSDGKRNSPRRSQDKQQGSKQKPTLISNFRTQLTSLIATLSGTDVHFIRCIKPNQEKKAKLFIPGIVKEQMTYSGIFAAIHVLAYGFQVQLPFDKFNQTLWLLANKVDPDRRLEEKTLVQKILQFVGSCEENWVLGKSKVFIRRDAMLLEMQDIQQAMVLRAIGRLRRALEMIRRFVRAWVRSRQARRARRKELERRRAEERRRQEEEQKAKAEAEEKARMEASAEVAQQHQEAQRPSPGGASPVASTASPKARSGGDGDADSRTSAMNWEYQETKRNILPQQRKQTVNRLLSCEVPTAVRSRIATTEPPVKKGWLMKEGGSYKSWKQRYFVLSGGTLSYFKQSKMQGYKGCVHLDSDVMEPCSVTSASYVSATQSDVMLTHGYRMALLTKHRMFVFSAGSIKERASWMKAIDRMIASKNKAAGNVRRSQYGGPRCMKQGVLMKKGHINTNWKQRYFVLNHGRLEYYAARMEWKGGISLLNAKVTQSDKKIRINGILHYHLLIQTESHKLELGVPDEDEAEDWRIVVDQAGDKLARSEDPVVVSGRLARHEYSAKGKGSWSTVMVEIRVGRLDMFRVDDVAENVKSLGSAASFGSSSFKKLGTFKLQGLPDMKSLAAVEQQQREATFQGYLPISHDSFIQLEQPMEDEKLFDPTPLECSVRSSKCSSFTHVFTLESQASRITFAAPGLEELRRWVRALDLVINSAYALPVFLPNNSIKFVRNATSATVAEIIHCVSHEVQ</sequence>
<dbReference type="GO" id="GO:0051015">
    <property type="term" value="F:actin filament binding"/>
    <property type="evidence" value="ECO:0007669"/>
    <property type="project" value="TreeGrafter"/>
</dbReference>
<dbReference type="SMART" id="SM00242">
    <property type="entry name" value="MYSc"/>
    <property type="match status" value="1"/>
</dbReference>
<dbReference type="Gene3D" id="1.20.58.530">
    <property type="match status" value="1"/>
</dbReference>
<evidence type="ECO:0000256" key="7">
    <source>
        <dbReference type="SAM" id="MobiDB-lite"/>
    </source>
</evidence>
<dbReference type="Gene3D" id="1.10.10.820">
    <property type="match status" value="1"/>
</dbReference>
<dbReference type="CDD" id="cd00124">
    <property type="entry name" value="MYSc"/>
    <property type="match status" value="1"/>
</dbReference>
<dbReference type="PANTHER" id="PTHR13140:SF550">
    <property type="entry name" value="MYOSIN-IIIB ISOFORM X1"/>
    <property type="match status" value="1"/>
</dbReference>
<feature type="domain" description="PH" evidence="8">
    <location>
        <begin position="855"/>
        <end position="963"/>
    </location>
</feature>
<dbReference type="PROSITE" id="PS51456">
    <property type="entry name" value="MYOSIN_MOTOR"/>
    <property type="match status" value="1"/>
</dbReference>
<evidence type="ECO:0000256" key="4">
    <source>
        <dbReference type="ARBA" id="ARBA00023175"/>
    </source>
</evidence>
<dbReference type="GO" id="GO:0007015">
    <property type="term" value="P:actin filament organization"/>
    <property type="evidence" value="ECO:0007669"/>
    <property type="project" value="TreeGrafter"/>
</dbReference>
<feature type="non-terminal residue" evidence="10">
    <location>
        <position position="1286"/>
    </location>
</feature>
<evidence type="ECO:0000256" key="5">
    <source>
        <dbReference type="ARBA" id="ARBA00023203"/>
    </source>
</evidence>
<feature type="region of interest" description="Disordered" evidence="7">
    <location>
        <begin position="737"/>
        <end position="810"/>
    </location>
</feature>
<comment type="similarity">
    <text evidence="6">Belongs to the TRAFAC class myosin-kinesin ATPase superfamily. Myosin family.</text>
</comment>
<evidence type="ECO:0000256" key="6">
    <source>
        <dbReference type="PROSITE-ProRule" id="PRU00782"/>
    </source>
</evidence>
<dbReference type="PRINTS" id="PR00193">
    <property type="entry name" value="MYOSINHEAVY"/>
</dbReference>
<dbReference type="Gene3D" id="2.30.29.30">
    <property type="entry name" value="Pleckstrin-homology domain (PH domain)/Phosphotyrosine-binding domain (PTB)"/>
    <property type="match status" value="2"/>
</dbReference>
<feature type="domain" description="Myosin motor" evidence="9">
    <location>
        <begin position="7"/>
        <end position="702"/>
    </location>
</feature>
<dbReference type="SMART" id="SM00233">
    <property type="entry name" value="PH"/>
    <property type="match status" value="3"/>
</dbReference>
<keyword evidence="3 6" id="KW-0518">Myosin</keyword>
<dbReference type="SUPFAM" id="SSF52540">
    <property type="entry name" value="P-loop containing nucleoside triphosphate hydrolases"/>
    <property type="match status" value="1"/>
</dbReference>
<evidence type="ECO:0000313" key="11">
    <source>
        <dbReference type="Proteomes" id="UP001190700"/>
    </source>
</evidence>
<dbReference type="PROSITE" id="PS50003">
    <property type="entry name" value="PH_DOMAIN"/>
    <property type="match status" value="2"/>
</dbReference>
<dbReference type="GO" id="GO:0030048">
    <property type="term" value="P:actin filament-based movement"/>
    <property type="evidence" value="ECO:0007669"/>
    <property type="project" value="UniProtKB-ARBA"/>
</dbReference>
<dbReference type="PANTHER" id="PTHR13140">
    <property type="entry name" value="MYOSIN"/>
    <property type="match status" value="1"/>
</dbReference>
<dbReference type="FunFam" id="2.30.29.30:FF:000286">
    <property type="entry name" value="PH-protein kinase domain containing protein"/>
    <property type="match status" value="1"/>
</dbReference>
<dbReference type="InterPro" id="IPR027417">
    <property type="entry name" value="P-loop_NTPase"/>
</dbReference>
<dbReference type="SUPFAM" id="SSF50729">
    <property type="entry name" value="PH domain-like"/>
    <property type="match status" value="2"/>
</dbReference>
<proteinExistence type="inferred from homology"/>
<dbReference type="Proteomes" id="UP001190700">
    <property type="component" value="Unassembled WGS sequence"/>
</dbReference>
<feature type="domain" description="PH" evidence="8">
    <location>
        <begin position="981"/>
        <end position="1249"/>
    </location>
</feature>
<keyword evidence="4 6" id="KW-0505">Motor protein</keyword>
<dbReference type="InterPro" id="IPR001609">
    <property type="entry name" value="Myosin_head_motor_dom-like"/>
</dbReference>
<organism evidence="10 11">
    <name type="scientific">Cymbomonas tetramitiformis</name>
    <dbReference type="NCBI Taxonomy" id="36881"/>
    <lineage>
        <taxon>Eukaryota</taxon>
        <taxon>Viridiplantae</taxon>
        <taxon>Chlorophyta</taxon>
        <taxon>Pyramimonadophyceae</taxon>
        <taxon>Pyramimonadales</taxon>
        <taxon>Pyramimonadaceae</taxon>
        <taxon>Cymbomonas</taxon>
    </lineage>
</organism>
<dbReference type="GO" id="GO:0000146">
    <property type="term" value="F:microfilament motor activity"/>
    <property type="evidence" value="ECO:0007669"/>
    <property type="project" value="TreeGrafter"/>
</dbReference>
<keyword evidence="2 6" id="KW-0067">ATP-binding</keyword>
<dbReference type="InterPro" id="IPR001849">
    <property type="entry name" value="PH_domain"/>
</dbReference>
<dbReference type="GO" id="GO:0016459">
    <property type="term" value="C:myosin complex"/>
    <property type="evidence" value="ECO:0007669"/>
    <property type="project" value="UniProtKB-KW"/>
</dbReference>
<dbReference type="Gene3D" id="1.20.120.720">
    <property type="entry name" value="Myosin VI head, motor domain, U50 subdomain"/>
    <property type="match status" value="1"/>
</dbReference>
<feature type="region of interest" description="Disordered" evidence="7">
    <location>
        <begin position="545"/>
        <end position="570"/>
    </location>
</feature>
<dbReference type="Pfam" id="PF00169">
    <property type="entry name" value="PH"/>
    <property type="match status" value="2"/>
</dbReference>
<dbReference type="Gene3D" id="1.20.5.4820">
    <property type="match status" value="1"/>
</dbReference>
<evidence type="ECO:0000259" key="9">
    <source>
        <dbReference type="PROSITE" id="PS51456"/>
    </source>
</evidence>
<feature type="region of interest" description="Actin-binding" evidence="6">
    <location>
        <begin position="579"/>
        <end position="601"/>
    </location>
</feature>
<keyword evidence="1 6" id="KW-0547">Nucleotide-binding</keyword>
<dbReference type="InterPro" id="IPR036961">
    <property type="entry name" value="Kinesin_motor_dom_sf"/>
</dbReference>
<feature type="binding site" evidence="6">
    <location>
        <begin position="109"/>
        <end position="116"/>
    </location>
    <ligand>
        <name>ATP</name>
        <dbReference type="ChEBI" id="CHEBI:30616"/>
    </ligand>
</feature>
<evidence type="ECO:0000256" key="2">
    <source>
        <dbReference type="ARBA" id="ARBA00022840"/>
    </source>
</evidence>
<name>A0AAE0BK95_9CHLO</name>
<dbReference type="Gene3D" id="3.40.850.10">
    <property type="entry name" value="Kinesin motor domain"/>
    <property type="match status" value="1"/>
</dbReference>
<evidence type="ECO:0008006" key="12">
    <source>
        <dbReference type="Google" id="ProtNLM"/>
    </source>
</evidence>
<feature type="compositionally biased region" description="Basic and acidic residues" evidence="7">
    <location>
        <begin position="738"/>
        <end position="769"/>
    </location>
</feature>
<evidence type="ECO:0000256" key="3">
    <source>
        <dbReference type="ARBA" id="ARBA00023123"/>
    </source>
</evidence>
<protein>
    <recommendedName>
        <fullName evidence="12">Myosin</fullName>
    </recommendedName>
</protein>
<keyword evidence="5 6" id="KW-0009">Actin-binding</keyword>
<dbReference type="FunFam" id="1.10.10.820:FF:000001">
    <property type="entry name" value="Myosin heavy chain"/>
    <property type="match status" value="1"/>
</dbReference>
<evidence type="ECO:0000256" key="1">
    <source>
        <dbReference type="ARBA" id="ARBA00022741"/>
    </source>
</evidence>